<gene>
    <name evidence="2" type="ORF">TresaDRAFT_1519</name>
</gene>
<dbReference type="InterPro" id="IPR045886">
    <property type="entry name" value="ThiF/MoeB/HesA"/>
</dbReference>
<name>H7EJL7_9SPIR</name>
<dbReference type="GO" id="GO:0061504">
    <property type="term" value="P:cyclic threonylcarbamoyladenosine biosynthetic process"/>
    <property type="evidence" value="ECO:0007669"/>
    <property type="project" value="TreeGrafter"/>
</dbReference>
<dbReference type="AlphaFoldDB" id="H7EJL7"/>
<evidence type="ECO:0000313" key="3">
    <source>
        <dbReference type="Proteomes" id="UP000003571"/>
    </source>
</evidence>
<dbReference type="OrthoDB" id="9804150at2"/>
<dbReference type="Gene3D" id="3.40.50.720">
    <property type="entry name" value="NAD(P)-binding Rossmann-like Domain"/>
    <property type="match status" value="1"/>
</dbReference>
<dbReference type="CDD" id="cd00755">
    <property type="entry name" value="YgdL_like"/>
    <property type="match status" value="1"/>
</dbReference>
<evidence type="ECO:0000259" key="1">
    <source>
        <dbReference type="Pfam" id="PF00899"/>
    </source>
</evidence>
<dbReference type="PATRIC" id="fig|907348.3.peg.977"/>
<sequence>MQEKLNQFSRTEILLGKKSLDVLGSAHVAVFGIGGVGGHAAEALARSGIGKIDLIDSDTVSLTNINRQAVALHSTLGRAKVDVMKERILDINPDAAVRTFNCFFLPATKELFDFRQYDYVVDAVDTVSAKIQLIVQAKENGVPIISSMGAGNKLDPTMFEVADIAKTSVCPLARVMRQECKKRGIRGVKVVFSKEIPVSRSPDAGQAVEMKGNSPAPGSCAFVPSVAGLIIAGEVVKDLTRNFR</sequence>
<dbReference type="STRING" id="907348.TresaDRAFT_1519"/>
<dbReference type="GO" id="GO:0061503">
    <property type="term" value="F:tRNA threonylcarbamoyladenosine dehydratase"/>
    <property type="evidence" value="ECO:0007669"/>
    <property type="project" value="TreeGrafter"/>
</dbReference>
<dbReference type="FunFam" id="3.40.50.720:FF:000141">
    <property type="entry name" value="tRNA threonylcarbamoyladenosine dehydratase"/>
    <property type="match status" value="1"/>
</dbReference>
<feature type="domain" description="THIF-type NAD/FAD binding fold" evidence="1">
    <location>
        <begin position="14"/>
        <end position="240"/>
    </location>
</feature>
<accession>H7EJL7</accession>
<proteinExistence type="predicted"/>
<dbReference type="PANTHER" id="PTHR43267">
    <property type="entry name" value="TRNA THREONYLCARBAMOYLADENOSINE DEHYDRATASE"/>
    <property type="match status" value="1"/>
</dbReference>
<dbReference type="Proteomes" id="UP000003571">
    <property type="component" value="Unassembled WGS sequence"/>
</dbReference>
<dbReference type="EMBL" id="AGRW01000041">
    <property type="protein sequence ID" value="EIC02255.1"/>
    <property type="molecule type" value="Genomic_DNA"/>
</dbReference>
<reference evidence="2 3" key="1">
    <citation type="submission" date="2011-09" db="EMBL/GenBank/DDBJ databases">
        <title>The draft genome of Treponema saccharophilum DSM 2985.</title>
        <authorList>
            <consortium name="US DOE Joint Genome Institute (JGI-PGF)"/>
            <person name="Lucas S."/>
            <person name="Copeland A."/>
            <person name="Lapidus A."/>
            <person name="Glavina del Rio T."/>
            <person name="Dalin E."/>
            <person name="Tice H."/>
            <person name="Bruce D."/>
            <person name="Goodwin L."/>
            <person name="Pitluck S."/>
            <person name="Peters L."/>
            <person name="Kyrpides N."/>
            <person name="Mavromatis K."/>
            <person name="Ivanova N."/>
            <person name="Markowitz V."/>
            <person name="Cheng J.-F."/>
            <person name="Hugenholtz P."/>
            <person name="Woyke T."/>
            <person name="Wu D."/>
            <person name="Gronow S."/>
            <person name="Wellnitz S."/>
            <person name="Brambilla E."/>
            <person name="Klenk H.-P."/>
            <person name="Eisen J.A."/>
        </authorList>
    </citation>
    <scope>NUCLEOTIDE SEQUENCE [LARGE SCALE GENOMIC DNA]</scope>
    <source>
        <strain evidence="2 3">DSM 2985</strain>
    </source>
</reference>
<dbReference type="RefSeq" id="WP_002703362.1">
    <property type="nucleotide sequence ID" value="NZ_AGRW01000041.1"/>
</dbReference>
<dbReference type="PANTHER" id="PTHR43267:SF1">
    <property type="entry name" value="TRNA THREONYLCARBAMOYLADENOSINE DEHYDRATASE"/>
    <property type="match status" value="1"/>
</dbReference>
<dbReference type="eggNOG" id="COG1179">
    <property type="taxonomic scope" value="Bacteria"/>
</dbReference>
<dbReference type="InterPro" id="IPR035985">
    <property type="entry name" value="Ubiquitin-activating_enz"/>
</dbReference>
<dbReference type="Pfam" id="PF00899">
    <property type="entry name" value="ThiF"/>
    <property type="match status" value="1"/>
</dbReference>
<evidence type="ECO:0000313" key="2">
    <source>
        <dbReference type="EMBL" id="EIC02255.1"/>
    </source>
</evidence>
<protein>
    <submittedName>
        <fullName evidence="2">UBA/THIF-type NAD/FAD binding protein</fullName>
    </submittedName>
</protein>
<dbReference type="GO" id="GO:0008641">
    <property type="term" value="F:ubiquitin-like modifier activating enzyme activity"/>
    <property type="evidence" value="ECO:0007669"/>
    <property type="project" value="InterPro"/>
</dbReference>
<dbReference type="SUPFAM" id="SSF69572">
    <property type="entry name" value="Activating enzymes of the ubiquitin-like proteins"/>
    <property type="match status" value="1"/>
</dbReference>
<dbReference type="InterPro" id="IPR000594">
    <property type="entry name" value="ThiF_NAD_FAD-bd"/>
</dbReference>
<organism evidence="2 3">
    <name type="scientific">Treponema saccharophilum DSM 2985</name>
    <dbReference type="NCBI Taxonomy" id="907348"/>
    <lineage>
        <taxon>Bacteria</taxon>
        <taxon>Pseudomonadati</taxon>
        <taxon>Spirochaetota</taxon>
        <taxon>Spirochaetia</taxon>
        <taxon>Spirochaetales</taxon>
        <taxon>Treponemataceae</taxon>
        <taxon>Treponema</taxon>
    </lineage>
</organism>
<comment type="caution">
    <text evidence="2">The sequence shown here is derived from an EMBL/GenBank/DDBJ whole genome shotgun (WGS) entry which is preliminary data.</text>
</comment>
<keyword evidence="3" id="KW-1185">Reference proteome</keyword>